<dbReference type="InterPro" id="IPR050415">
    <property type="entry name" value="MRET"/>
</dbReference>
<dbReference type="Pfam" id="PF00175">
    <property type="entry name" value="NAD_binding_1"/>
    <property type="match status" value="1"/>
</dbReference>
<dbReference type="SUPFAM" id="SSF52343">
    <property type="entry name" value="Ferredoxin reductase-like, C-terminal NADP-linked domain"/>
    <property type="match status" value="1"/>
</dbReference>
<dbReference type="GO" id="GO:0046872">
    <property type="term" value="F:metal ion binding"/>
    <property type="evidence" value="ECO:0007669"/>
    <property type="project" value="UniProtKB-KW"/>
</dbReference>
<dbReference type="Gene3D" id="3.40.50.80">
    <property type="entry name" value="Nucleotide-binding domain of ferredoxin-NADP reductase (FNR) module"/>
    <property type="match status" value="1"/>
</dbReference>
<dbReference type="PANTHER" id="PTHR47354">
    <property type="entry name" value="NADH OXIDOREDUCTASE HCR"/>
    <property type="match status" value="1"/>
</dbReference>
<dbReference type="PROSITE" id="PS51384">
    <property type="entry name" value="FAD_FR"/>
    <property type="match status" value="1"/>
</dbReference>
<dbReference type="CDD" id="cd06216">
    <property type="entry name" value="FNR_iron_sulfur_binding_2"/>
    <property type="match status" value="1"/>
</dbReference>
<dbReference type="PANTHER" id="PTHR47354:SF6">
    <property type="entry name" value="NADH OXIDOREDUCTASE HCR"/>
    <property type="match status" value="1"/>
</dbReference>
<dbReference type="SUPFAM" id="SSF63380">
    <property type="entry name" value="Riboflavin synthase domain-like"/>
    <property type="match status" value="1"/>
</dbReference>
<dbReference type="InterPro" id="IPR017938">
    <property type="entry name" value="Riboflavin_synthase-like_b-brl"/>
</dbReference>
<dbReference type="KEGG" id="rrz:CS378_00310"/>
<evidence type="ECO:0000256" key="5">
    <source>
        <dbReference type="ARBA" id="ARBA00022827"/>
    </source>
</evidence>
<dbReference type="GO" id="GO:0051537">
    <property type="term" value="F:2 iron, 2 sulfur cluster binding"/>
    <property type="evidence" value="ECO:0007669"/>
    <property type="project" value="UniProtKB-KW"/>
</dbReference>
<dbReference type="Gene3D" id="3.10.20.30">
    <property type="match status" value="1"/>
</dbReference>
<keyword evidence="5" id="KW-0274">FAD</keyword>
<protein>
    <submittedName>
        <fullName evidence="9">Oxidoreductase</fullName>
    </submittedName>
</protein>
<evidence type="ECO:0000256" key="3">
    <source>
        <dbReference type="ARBA" id="ARBA00022714"/>
    </source>
</evidence>
<keyword evidence="3" id="KW-0001">2Fe-2S</keyword>
<dbReference type="GO" id="GO:0016491">
    <property type="term" value="F:oxidoreductase activity"/>
    <property type="evidence" value="ECO:0007669"/>
    <property type="project" value="UniProtKB-KW"/>
</dbReference>
<proteinExistence type="predicted"/>
<dbReference type="Gene3D" id="2.40.30.10">
    <property type="entry name" value="Translation factors"/>
    <property type="match status" value="1"/>
</dbReference>
<keyword evidence="7" id="KW-0408">Iron</keyword>
<comment type="cofactor">
    <cofactor evidence="1">
        <name>FAD</name>
        <dbReference type="ChEBI" id="CHEBI:57692"/>
    </cofactor>
</comment>
<evidence type="ECO:0000256" key="1">
    <source>
        <dbReference type="ARBA" id="ARBA00001974"/>
    </source>
</evidence>
<dbReference type="InterPro" id="IPR036010">
    <property type="entry name" value="2Fe-2S_ferredoxin-like_sf"/>
</dbReference>
<evidence type="ECO:0000256" key="7">
    <source>
        <dbReference type="ARBA" id="ARBA00023004"/>
    </source>
</evidence>
<dbReference type="EMBL" id="CCSD01000053">
    <property type="protein sequence ID" value="CDZ88515.1"/>
    <property type="molecule type" value="Genomic_DNA"/>
</dbReference>
<reference evidence="9 10" key="1">
    <citation type="journal article" date="2014" name="Genome Announc.">
        <title>Draft Genome Sequence of Propane- and Butane-Oxidizing Actinobacterium Rhodococcus ruber IEGM 231.</title>
        <authorList>
            <person name="Ivshina I.B."/>
            <person name="Kuyukina M.S."/>
            <person name="Krivoruchko A.V."/>
            <person name="Barbe V."/>
            <person name="Fischer C."/>
        </authorList>
    </citation>
    <scope>NUCLEOTIDE SEQUENCE [LARGE SCALE GENOMIC DNA]</scope>
</reference>
<evidence type="ECO:0000256" key="6">
    <source>
        <dbReference type="ARBA" id="ARBA00023002"/>
    </source>
</evidence>
<keyword evidence="4" id="KW-0479">Metal-binding</keyword>
<dbReference type="Pfam" id="PF00970">
    <property type="entry name" value="FAD_binding_6"/>
    <property type="match status" value="1"/>
</dbReference>
<dbReference type="InterPro" id="IPR039261">
    <property type="entry name" value="FNR_nucleotide-bd"/>
</dbReference>
<evidence type="ECO:0000256" key="4">
    <source>
        <dbReference type="ARBA" id="ARBA00022723"/>
    </source>
</evidence>
<evidence type="ECO:0000256" key="2">
    <source>
        <dbReference type="ARBA" id="ARBA00022630"/>
    </source>
</evidence>
<dbReference type="Proteomes" id="UP000042997">
    <property type="component" value="Unassembled WGS sequence"/>
</dbReference>
<dbReference type="InterPro" id="IPR001041">
    <property type="entry name" value="2Fe-2S_ferredoxin-type"/>
</dbReference>
<dbReference type="Pfam" id="PF00111">
    <property type="entry name" value="Fer2"/>
    <property type="match status" value="1"/>
</dbReference>
<accession>A0A098BJU0</accession>
<dbReference type="CDD" id="cd00207">
    <property type="entry name" value="fer2"/>
    <property type="match status" value="1"/>
</dbReference>
<keyword evidence="8" id="KW-0411">Iron-sulfur</keyword>
<gene>
    <name evidence="9" type="ORF">RHRU231_420064</name>
</gene>
<dbReference type="AlphaFoldDB" id="A0A098BJU0"/>
<keyword evidence="6" id="KW-0560">Oxidoreductase</keyword>
<dbReference type="InterPro" id="IPR001433">
    <property type="entry name" value="OxRdtase_FAD/NAD-bd"/>
</dbReference>
<dbReference type="InterPro" id="IPR008333">
    <property type="entry name" value="Cbr1-like_FAD-bd_dom"/>
</dbReference>
<dbReference type="RefSeq" id="WP_010596350.1">
    <property type="nucleotide sequence ID" value="NZ_CP024315.1"/>
</dbReference>
<evidence type="ECO:0000313" key="9">
    <source>
        <dbReference type="EMBL" id="CDZ88515.1"/>
    </source>
</evidence>
<dbReference type="InterPro" id="IPR012675">
    <property type="entry name" value="Beta-grasp_dom_sf"/>
</dbReference>
<evidence type="ECO:0000313" key="10">
    <source>
        <dbReference type="Proteomes" id="UP000042997"/>
    </source>
</evidence>
<sequence>MTLLHRARRAAGPDIGRKALIKALNVLSAPHHPDRYLELADPLLAVQHTRARITNVDRNVPGAVTLELRPGRPLEFRAGQHLQLGVVVDGVRHSRSYSPVSSQHRADGRIQLTVGVRPDGVVSRHLHEHATAGDVVDLAAATGEFCLPAERPERLVLVSGGSGITPVLSMLRTLADEGHSGTVAFLHYAPTAAHVPHRDAIESLAGAHAGVDVAFAYTRADDGALRGRFDRSHLERVAPWFAGAPAYVCGPAGLVDSVREVYGDAGAAHLLRTEQFTPPVVVRDDDASGTVTFAASGVRAENSGVTALEQAEAAGLTPQHGCRMGICHSCTVTRLSGGTRDVRTGEIDDEPGAEVQICVNVPVGDAAFDL</sequence>
<keyword evidence="2" id="KW-0285">Flavoprotein</keyword>
<evidence type="ECO:0000256" key="8">
    <source>
        <dbReference type="ARBA" id="ARBA00023014"/>
    </source>
</evidence>
<dbReference type="InterPro" id="IPR017927">
    <property type="entry name" value="FAD-bd_FR_type"/>
</dbReference>
<name>A0A098BJU0_9NOCA</name>
<dbReference type="OrthoDB" id="9796486at2"/>
<organism evidence="9 10">
    <name type="scientific">Rhodococcus ruber</name>
    <dbReference type="NCBI Taxonomy" id="1830"/>
    <lineage>
        <taxon>Bacteria</taxon>
        <taxon>Bacillati</taxon>
        <taxon>Actinomycetota</taxon>
        <taxon>Actinomycetes</taxon>
        <taxon>Mycobacteriales</taxon>
        <taxon>Nocardiaceae</taxon>
        <taxon>Rhodococcus</taxon>
    </lineage>
</organism>
<dbReference type="PRINTS" id="PR00406">
    <property type="entry name" value="CYTB5RDTASE"/>
</dbReference>
<dbReference type="SUPFAM" id="SSF54292">
    <property type="entry name" value="2Fe-2S ferredoxin-like"/>
    <property type="match status" value="1"/>
</dbReference>